<sequence length="213" mass="21499">MSESGQPGAATPGEHGDGPGQHDDPARSGGGGWTPSADWSRGAESTGSRQPAPWQRPDLAPGWASSSPRYGDLPAPLPALPGSAEAPARVNGHRANGVHHNGADAPSSHQAPVSAPPGLRGEPGRDSDGDRLVVPAQRPAPAVEQPPGPPRGFTEPEPDPARHASDEPPAGRPTRWAEPGLPTSAPPAVQVPPVGTAASGFEVPPGIHAPTVD</sequence>
<evidence type="ECO:0000313" key="3">
    <source>
        <dbReference type="Proteomes" id="UP000248749"/>
    </source>
</evidence>
<dbReference type="EMBL" id="POUB01000525">
    <property type="protein sequence ID" value="PZF82198.1"/>
    <property type="molecule type" value="Genomic_DNA"/>
</dbReference>
<reference evidence="2 3" key="1">
    <citation type="submission" date="2018-01" db="EMBL/GenBank/DDBJ databases">
        <title>Draft genome sequence of Salinispora sp. 13K206.</title>
        <authorList>
            <person name="Sahin N."/>
            <person name="Saygin H."/>
            <person name="Ay H."/>
        </authorList>
    </citation>
    <scope>NUCLEOTIDE SEQUENCE [LARGE SCALE GENOMIC DNA]</scope>
    <source>
        <strain evidence="2 3">13K206</strain>
    </source>
</reference>
<evidence type="ECO:0000256" key="1">
    <source>
        <dbReference type="SAM" id="MobiDB-lite"/>
    </source>
</evidence>
<comment type="caution">
    <text evidence="2">The sequence shown here is derived from an EMBL/GenBank/DDBJ whole genome shotgun (WGS) entry which is preliminary data.</text>
</comment>
<protein>
    <submittedName>
        <fullName evidence="2">Uncharacterized protein</fullName>
    </submittedName>
</protein>
<dbReference type="Proteomes" id="UP000248749">
    <property type="component" value="Unassembled WGS sequence"/>
</dbReference>
<name>A0A2W2BPQ5_9ACTN</name>
<proteinExistence type="predicted"/>
<keyword evidence="3" id="KW-1185">Reference proteome</keyword>
<evidence type="ECO:0000313" key="2">
    <source>
        <dbReference type="EMBL" id="PZF82198.1"/>
    </source>
</evidence>
<accession>A0A2W2BPQ5</accession>
<feature type="region of interest" description="Disordered" evidence="1">
    <location>
        <begin position="1"/>
        <end position="213"/>
    </location>
</feature>
<feature type="compositionally biased region" description="Basic and acidic residues" evidence="1">
    <location>
        <begin position="122"/>
        <end position="131"/>
    </location>
</feature>
<feature type="compositionally biased region" description="Basic and acidic residues" evidence="1">
    <location>
        <begin position="14"/>
        <end position="26"/>
    </location>
</feature>
<organism evidence="2 3">
    <name type="scientific">Micromonospora deserti</name>
    <dbReference type="NCBI Taxonomy" id="2070366"/>
    <lineage>
        <taxon>Bacteria</taxon>
        <taxon>Bacillati</taxon>
        <taxon>Actinomycetota</taxon>
        <taxon>Actinomycetes</taxon>
        <taxon>Micromonosporales</taxon>
        <taxon>Micromonosporaceae</taxon>
        <taxon>Micromonospora</taxon>
    </lineage>
</organism>
<feature type="non-terminal residue" evidence="2">
    <location>
        <position position="213"/>
    </location>
</feature>
<gene>
    <name evidence="2" type="ORF">C1I99_31630</name>
</gene>
<dbReference type="AlphaFoldDB" id="A0A2W2BPQ5"/>